<protein>
    <submittedName>
        <fullName evidence="5">DNA-binding transcriptional ArsR family regulator</fullName>
    </submittedName>
</protein>
<sequence length="99" mass="11016">MPDVLETAAEPTRRALLNILADGERTVTELAGRFPVTRSAISQHLLLLAEVGLVTARKDGRNRFYRLDPSGMATLRRSLESFWTSELELLVDEATGHHS</sequence>
<organism evidence="5 6">
    <name type="scientific">Paeniglutamicibacter psychrophenolicus</name>
    <dbReference type="NCBI Taxonomy" id="257454"/>
    <lineage>
        <taxon>Bacteria</taxon>
        <taxon>Bacillati</taxon>
        <taxon>Actinomycetota</taxon>
        <taxon>Actinomycetes</taxon>
        <taxon>Micrococcales</taxon>
        <taxon>Micrococcaceae</taxon>
        <taxon>Paeniglutamicibacter</taxon>
    </lineage>
</organism>
<evidence type="ECO:0000256" key="3">
    <source>
        <dbReference type="ARBA" id="ARBA00023163"/>
    </source>
</evidence>
<dbReference type="Pfam" id="PF01022">
    <property type="entry name" value="HTH_5"/>
    <property type="match status" value="1"/>
</dbReference>
<name>A0ABS4WDP4_9MICC</name>
<dbReference type="SMART" id="SM00418">
    <property type="entry name" value="HTH_ARSR"/>
    <property type="match status" value="1"/>
</dbReference>
<dbReference type="Gene3D" id="1.10.10.10">
    <property type="entry name" value="Winged helix-like DNA-binding domain superfamily/Winged helix DNA-binding domain"/>
    <property type="match status" value="1"/>
</dbReference>
<dbReference type="RefSeq" id="WP_209907361.1">
    <property type="nucleotide sequence ID" value="NZ_BAAAMI010000006.1"/>
</dbReference>
<dbReference type="NCBIfam" id="NF033788">
    <property type="entry name" value="HTH_metalloreg"/>
    <property type="match status" value="1"/>
</dbReference>
<evidence type="ECO:0000256" key="1">
    <source>
        <dbReference type="ARBA" id="ARBA00023015"/>
    </source>
</evidence>
<accession>A0ABS4WDP4</accession>
<evidence type="ECO:0000313" key="5">
    <source>
        <dbReference type="EMBL" id="MBP2374330.1"/>
    </source>
</evidence>
<dbReference type="PANTHER" id="PTHR33154">
    <property type="entry name" value="TRANSCRIPTIONAL REGULATOR, ARSR FAMILY"/>
    <property type="match status" value="1"/>
</dbReference>
<keyword evidence="3" id="KW-0804">Transcription</keyword>
<dbReference type="InterPro" id="IPR051081">
    <property type="entry name" value="HTH_MetalResp_TranReg"/>
</dbReference>
<keyword evidence="1" id="KW-0805">Transcription regulation</keyword>
<comment type="caution">
    <text evidence="5">The sequence shown here is derived from an EMBL/GenBank/DDBJ whole genome shotgun (WGS) entry which is preliminary data.</text>
</comment>
<dbReference type="EMBL" id="JAGIOE010000001">
    <property type="protein sequence ID" value="MBP2374330.1"/>
    <property type="molecule type" value="Genomic_DNA"/>
</dbReference>
<dbReference type="SUPFAM" id="SSF46785">
    <property type="entry name" value="Winged helix' DNA-binding domain"/>
    <property type="match status" value="1"/>
</dbReference>
<evidence type="ECO:0000313" key="6">
    <source>
        <dbReference type="Proteomes" id="UP000766570"/>
    </source>
</evidence>
<evidence type="ECO:0000256" key="2">
    <source>
        <dbReference type="ARBA" id="ARBA00023125"/>
    </source>
</evidence>
<evidence type="ECO:0000259" key="4">
    <source>
        <dbReference type="PROSITE" id="PS50987"/>
    </source>
</evidence>
<gene>
    <name evidence="5" type="ORF">JOF46_002242</name>
</gene>
<reference evidence="5 6" key="1">
    <citation type="submission" date="2021-03" db="EMBL/GenBank/DDBJ databases">
        <title>Sequencing the genomes of 1000 actinobacteria strains.</title>
        <authorList>
            <person name="Klenk H.-P."/>
        </authorList>
    </citation>
    <scope>NUCLEOTIDE SEQUENCE [LARGE SCALE GENOMIC DNA]</scope>
    <source>
        <strain evidence="5 6">DSM 15454</strain>
    </source>
</reference>
<proteinExistence type="predicted"/>
<dbReference type="Proteomes" id="UP000766570">
    <property type="component" value="Unassembled WGS sequence"/>
</dbReference>
<feature type="domain" description="HTH arsR-type" evidence="4">
    <location>
        <begin position="1"/>
        <end position="99"/>
    </location>
</feature>
<keyword evidence="2 5" id="KW-0238">DNA-binding</keyword>
<dbReference type="InterPro" id="IPR036388">
    <property type="entry name" value="WH-like_DNA-bd_sf"/>
</dbReference>
<dbReference type="InterPro" id="IPR001845">
    <property type="entry name" value="HTH_ArsR_DNA-bd_dom"/>
</dbReference>
<dbReference type="GO" id="GO:0003677">
    <property type="term" value="F:DNA binding"/>
    <property type="evidence" value="ECO:0007669"/>
    <property type="project" value="UniProtKB-KW"/>
</dbReference>
<dbReference type="InterPro" id="IPR036390">
    <property type="entry name" value="WH_DNA-bd_sf"/>
</dbReference>
<dbReference type="InterPro" id="IPR011991">
    <property type="entry name" value="ArsR-like_HTH"/>
</dbReference>
<dbReference type="CDD" id="cd00090">
    <property type="entry name" value="HTH_ARSR"/>
    <property type="match status" value="1"/>
</dbReference>
<keyword evidence="6" id="KW-1185">Reference proteome</keyword>
<dbReference type="PANTHER" id="PTHR33154:SF33">
    <property type="entry name" value="TRANSCRIPTIONAL REPRESSOR SDPR"/>
    <property type="match status" value="1"/>
</dbReference>
<dbReference type="PROSITE" id="PS50987">
    <property type="entry name" value="HTH_ARSR_2"/>
    <property type="match status" value="1"/>
</dbReference>
<dbReference type="PRINTS" id="PR00778">
    <property type="entry name" value="HTHARSR"/>
</dbReference>